<sequence>MSNIETIKQREQPTLVIRTITRVEELPQLIGESYGKIVAYLNEIGELMTDVPFVAYHNMDMQQLDVEIGFPVAKPFPGQGDVKPGLIPEGKTIFCMYRGPYAEMEPVYGEMAQWFETNHCQPEGIAYEYYYNDPAFPESEWLTKIVMPIKNE</sequence>
<evidence type="ECO:0000259" key="1">
    <source>
        <dbReference type="SMART" id="SM00871"/>
    </source>
</evidence>
<evidence type="ECO:0000313" key="3">
    <source>
        <dbReference type="Proteomes" id="UP000322619"/>
    </source>
</evidence>
<dbReference type="AlphaFoldDB" id="A0A5D0WJD7"/>
<evidence type="ECO:0000313" key="2">
    <source>
        <dbReference type="EMBL" id="TYC84327.1"/>
    </source>
</evidence>
<dbReference type="InterPro" id="IPR011256">
    <property type="entry name" value="Reg_factor_effector_dom_sf"/>
</dbReference>
<protein>
    <submittedName>
        <fullName evidence="2">GyrI-like domain-containing protein</fullName>
    </submittedName>
</protein>
<comment type="caution">
    <text evidence="2">The sequence shown here is derived from an EMBL/GenBank/DDBJ whole genome shotgun (WGS) entry which is preliminary data.</text>
</comment>
<proteinExistence type="predicted"/>
<dbReference type="SUPFAM" id="SSF55136">
    <property type="entry name" value="Probable bacterial effector-binding domain"/>
    <property type="match status" value="1"/>
</dbReference>
<dbReference type="OrthoDB" id="9773308at2"/>
<gene>
    <name evidence="2" type="ORF">FXB42_12815</name>
</gene>
<reference evidence="2 3" key="1">
    <citation type="submission" date="2019-08" db="EMBL/GenBank/DDBJ databases">
        <title>Isolation and enrichment of carboxydotrophic bacteria from anaerobic sludge for the production of bio-based chemicals from syngas.</title>
        <authorList>
            <person name="Antares A.L."/>
            <person name="Moreira J."/>
            <person name="Diender M."/>
            <person name="Parshina S.N."/>
            <person name="Stams A.J.M."/>
            <person name="Alves M."/>
            <person name="Alves J.I."/>
            <person name="Sousa D.Z."/>
        </authorList>
    </citation>
    <scope>NUCLEOTIDE SEQUENCE [LARGE SCALE GENOMIC DNA]</scope>
    <source>
        <strain evidence="2 3">JM</strain>
    </source>
</reference>
<accession>A0A5D0WJD7</accession>
<dbReference type="EMBL" id="VSLA01000026">
    <property type="protein sequence ID" value="TYC84327.1"/>
    <property type="molecule type" value="Genomic_DNA"/>
</dbReference>
<dbReference type="InterPro" id="IPR010499">
    <property type="entry name" value="AraC_E-bd"/>
</dbReference>
<feature type="domain" description="AraC effector-binding" evidence="1">
    <location>
        <begin position="2"/>
        <end position="150"/>
    </location>
</feature>
<dbReference type="SMART" id="SM00871">
    <property type="entry name" value="AraC_E_bind"/>
    <property type="match status" value="1"/>
</dbReference>
<dbReference type="Proteomes" id="UP000322619">
    <property type="component" value="Unassembled WGS sequence"/>
</dbReference>
<organism evidence="2 3">
    <name type="scientific">Acetobacterium wieringae</name>
    <dbReference type="NCBI Taxonomy" id="52694"/>
    <lineage>
        <taxon>Bacteria</taxon>
        <taxon>Bacillati</taxon>
        <taxon>Bacillota</taxon>
        <taxon>Clostridia</taxon>
        <taxon>Eubacteriales</taxon>
        <taxon>Eubacteriaceae</taxon>
        <taxon>Acetobacterium</taxon>
    </lineage>
</organism>
<dbReference type="Gene3D" id="3.20.80.10">
    <property type="entry name" value="Regulatory factor, effector binding domain"/>
    <property type="match status" value="1"/>
</dbReference>
<name>A0A5D0WJD7_9FIRM</name>
<dbReference type="Pfam" id="PF06445">
    <property type="entry name" value="GyrI-like"/>
    <property type="match status" value="1"/>
</dbReference>
<dbReference type="InterPro" id="IPR029442">
    <property type="entry name" value="GyrI-like"/>
</dbReference>